<dbReference type="InterPro" id="IPR045883">
    <property type="entry name" value="At4g13530-like"/>
</dbReference>
<keyword evidence="2" id="KW-1133">Transmembrane helix</keyword>
<keyword evidence="2" id="KW-0812">Transmembrane</keyword>
<name>A0A317Y3X1_MAIZE</name>
<dbReference type="ExpressionAtlas" id="A0A317Y3X1">
    <property type="expression patterns" value="baseline and differential"/>
</dbReference>
<dbReference type="AlphaFoldDB" id="A0A317Y3X1"/>
<reference evidence="3" key="1">
    <citation type="journal article" date="2018" name="Nat. Genet.">
        <title>Extensive intraspecific gene order and gene structural variations between Mo17 and other maize genomes.</title>
        <authorList>
            <person name="Sun S."/>
            <person name="Zhou Y."/>
            <person name="Chen J."/>
            <person name="Shi J."/>
            <person name="Zhao H."/>
            <person name="Zhao H."/>
            <person name="Song W."/>
            <person name="Zhang M."/>
            <person name="Cui Y."/>
            <person name="Dong X."/>
            <person name="Liu H."/>
            <person name="Ma X."/>
            <person name="Jiao Y."/>
            <person name="Wang B."/>
            <person name="Wei X."/>
            <person name="Stein J.C."/>
            <person name="Glaubitz J.C."/>
            <person name="Lu F."/>
            <person name="Yu G."/>
            <person name="Liang C."/>
            <person name="Fengler K."/>
            <person name="Li B."/>
            <person name="Rafalski A."/>
            <person name="Schnable P.S."/>
            <person name="Ware D.H."/>
            <person name="Buckler E.S."/>
            <person name="Lai J."/>
        </authorList>
    </citation>
    <scope>NUCLEOTIDE SEQUENCE [LARGE SCALE GENOMIC DNA]</scope>
    <source>
        <tissue evidence="3">Seedling</tissue>
    </source>
</reference>
<evidence type="ECO:0000256" key="2">
    <source>
        <dbReference type="SAM" id="Phobius"/>
    </source>
</evidence>
<feature type="transmembrane region" description="Helical" evidence="2">
    <location>
        <begin position="187"/>
        <end position="210"/>
    </location>
</feature>
<dbReference type="PANTHER" id="PTHR33646">
    <property type="entry name" value="GB|AAF00631.1"/>
    <property type="match status" value="1"/>
</dbReference>
<feature type="region of interest" description="Disordered" evidence="1">
    <location>
        <begin position="153"/>
        <end position="172"/>
    </location>
</feature>
<evidence type="ECO:0000313" key="3">
    <source>
        <dbReference type="EMBL" id="PWZ53350.1"/>
    </source>
</evidence>
<gene>
    <name evidence="3" type="ORF">Zm00014a_016602</name>
</gene>
<proteinExistence type="predicted"/>
<sequence length="241" mass="25340">MDTISLDDWEVLPGHRSSFLMDAAECRHGVGGGSKDQLWLGAELVVIDMDHFGPTSSSSHPHPPPCDHCVLDEEAKKPLLLPPSEDAYACECDGDRRIAIDAVPDEPERADLVSEAAEVLIYEAEEEEMARSVEEADQDDDALLVGAAAPDGGGVSLSQCTPEEEEEESVGKAGFGVGSLRLRVNGAGGALCSFGIAVAAATLCFCVFLISGGGGKQQQQQQLLHKGQGSQDPAPADVCPR</sequence>
<evidence type="ECO:0000256" key="1">
    <source>
        <dbReference type="SAM" id="MobiDB-lite"/>
    </source>
</evidence>
<protein>
    <submittedName>
        <fullName evidence="3">Uncharacterized protein</fullName>
    </submittedName>
</protein>
<dbReference type="EMBL" id="NCVQ01000001">
    <property type="protein sequence ID" value="PWZ53350.1"/>
    <property type="molecule type" value="Genomic_DNA"/>
</dbReference>
<comment type="caution">
    <text evidence="3">The sequence shown here is derived from an EMBL/GenBank/DDBJ whole genome shotgun (WGS) entry which is preliminary data.</text>
</comment>
<keyword evidence="2" id="KW-0472">Membrane</keyword>
<dbReference type="PANTHER" id="PTHR33646:SF2">
    <property type="entry name" value="F20H23.8 PROTEIN"/>
    <property type="match status" value="1"/>
</dbReference>
<accession>A0A317Y3X1</accession>
<dbReference type="Proteomes" id="UP000251960">
    <property type="component" value="Chromosome 1"/>
</dbReference>
<organism evidence="3">
    <name type="scientific">Zea mays</name>
    <name type="common">Maize</name>
    <dbReference type="NCBI Taxonomy" id="4577"/>
    <lineage>
        <taxon>Eukaryota</taxon>
        <taxon>Viridiplantae</taxon>
        <taxon>Streptophyta</taxon>
        <taxon>Embryophyta</taxon>
        <taxon>Tracheophyta</taxon>
        <taxon>Spermatophyta</taxon>
        <taxon>Magnoliopsida</taxon>
        <taxon>Liliopsida</taxon>
        <taxon>Poales</taxon>
        <taxon>Poaceae</taxon>
        <taxon>PACMAD clade</taxon>
        <taxon>Panicoideae</taxon>
        <taxon>Andropogonodae</taxon>
        <taxon>Andropogoneae</taxon>
        <taxon>Tripsacinae</taxon>
        <taxon>Zea</taxon>
    </lineage>
</organism>